<protein>
    <submittedName>
        <fullName evidence="2">Uncharacterized protein</fullName>
    </submittedName>
</protein>
<name>A0A915I6G6_ROMCU</name>
<accession>A0A915I6G6</accession>
<organism evidence="1 2">
    <name type="scientific">Romanomermis culicivorax</name>
    <name type="common">Nematode worm</name>
    <dbReference type="NCBI Taxonomy" id="13658"/>
    <lineage>
        <taxon>Eukaryota</taxon>
        <taxon>Metazoa</taxon>
        <taxon>Ecdysozoa</taxon>
        <taxon>Nematoda</taxon>
        <taxon>Enoplea</taxon>
        <taxon>Dorylaimia</taxon>
        <taxon>Mermithida</taxon>
        <taxon>Mermithoidea</taxon>
        <taxon>Mermithidae</taxon>
        <taxon>Romanomermis</taxon>
    </lineage>
</organism>
<dbReference type="WBParaSite" id="nRc.2.0.1.t09733-RA">
    <property type="protein sequence ID" value="nRc.2.0.1.t09733-RA"/>
    <property type="gene ID" value="nRc.2.0.1.g09733"/>
</dbReference>
<sequence>MAIQRIFHPFWRIEKNINVRLPGLIELSVIEWDKKEKIESHSVVYHPSVPEKFQERNITAQLEMRTFLQTSFSRSKEAMR</sequence>
<proteinExistence type="predicted"/>
<evidence type="ECO:0000313" key="2">
    <source>
        <dbReference type="WBParaSite" id="nRc.2.0.1.t09733-RA"/>
    </source>
</evidence>
<reference evidence="2" key="1">
    <citation type="submission" date="2022-11" db="UniProtKB">
        <authorList>
            <consortium name="WormBaseParasite"/>
        </authorList>
    </citation>
    <scope>IDENTIFICATION</scope>
</reference>
<dbReference type="AlphaFoldDB" id="A0A915I6G6"/>
<dbReference type="Proteomes" id="UP000887565">
    <property type="component" value="Unplaced"/>
</dbReference>
<keyword evidence="1" id="KW-1185">Reference proteome</keyword>
<evidence type="ECO:0000313" key="1">
    <source>
        <dbReference type="Proteomes" id="UP000887565"/>
    </source>
</evidence>